<sequence length="398" mass="39988">MESIVTSVSKATVPSLMLCVFGITTGEFVIAGILPDVARDLAVSIPAAGLLVTAYAIGMIVGGPVLTALTARYPRKPLIMTLLAITIAGNLASALAPAYPVLFAARVVTALVTSTFFANAIVIAVSTAAPGRQASTVSKLVFGMNLAMILGAPIGTFLGSGYGWRAPFLAIAACCAVGLLLVTRLVPDVRDATPATSAVAELRVFRRGDVLLAIAVTAVANAGLLMVFTFFASLVTEISGFAAGAVAVLLLVYGVGAAAGNVAGGRLSDRAPMAAQLGLLAALAAALVAMWALSGNMAATAVMVFVVGALGFSVIPGMQARVLATAAGAPTLAMAVNASAYQLAAAFAAWLGGRVIDGGLGLRALYLVGAVVTVAGIGVSAYAWLRDRSRTPEPATQP</sequence>
<evidence type="ECO:0000313" key="9">
    <source>
        <dbReference type="Proteomes" id="UP000190797"/>
    </source>
</evidence>
<keyword evidence="4 6" id="KW-1133">Transmembrane helix</keyword>
<dbReference type="EMBL" id="CP017717">
    <property type="protein sequence ID" value="AQZ64394.1"/>
    <property type="molecule type" value="Genomic_DNA"/>
</dbReference>
<reference evidence="9" key="1">
    <citation type="journal article" date="2017" name="Med. Chem. Commun.">
        <title>Nonomuraea sp. ATCC 55076 harbours the largest actinomycete chromosome to date and the kistamicin biosynthetic gene cluster.</title>
        <authorList>
            <person name="Nazari B."/>
            <person name="Forneris C.C."/>
            <person name="Gibson M.I."/>
            <person name="Moon K."/>
            <person name="Schramma K.R."/>
            <person name="Seyedsayamdost M.R."/>
        </authorList>
    </citation>
    <scope>NUCLEOTIDE SEQUENCE [LARGE SCALE GENOMIC DNA]</scope>
    <source>
        <strain evidence="9">ATCC 55076</strain>
    </source>
</reference>
<evidence type="ECO:0000256" key="4">
    <source>
        <dbReference type="ARBA" id="ARBA00022989"/>
    </source>
</evidence>
<keyword evidence="2" id="KW-1003">Cell membrane</keyword>
<dbReference type="OrthoDB" id="9814237at2"/>
<dbReference type="Gene3D" id="1.20.1250.20">
    <property type="entry name" value="MFS general substrate transporter like domains"/>
    <property type="match status" value="1"/>
</dbReference>
<dbReference type="PANTHER" id="PTHR43124">
    <property type="entry name" value="PURINE EFFLUX PUMP PBUE"/>
    <property type="match status" value="1"/>
</dbReference>
<name>A0A1V0A2F8_9ACTN</name>
<dbReference type="InterPro" id="IPR036259">
    <property type="entry name" value="MFS_trans_sf"/>
</dbReference>
<keyword evidence="9" id="KW-1185">Reference proteome</keyword>
<dbReference type="GO" id="GO:0022857">
    <property type="term" value="F:transmembrane transporter activity"/>
    <property type="evidence" value="ECO:0007669"/>
    <property type="project" value="InterPro"/>
</dbReference>
<evidence type="ECO:0000256" key="6">
    <source>
        <dbReference type="SAM" id="Phobius"/>
    </source>
</evidence>
<feature type="transmembrane region" description="Helical" evidence="6">
    <location>
        <begin position="299"/>
        <end position="320"/>
    </location>
</feature>
<feature type="transmembrane region" description="Helical" evidence="6">
    <location>
        <begin position="274"/>
        <end position="293"/>
    </location>
</feature>
<dbReference type="SUPFAM" id="SSF103473">
    <property type="entry name" value="MFS general substrate transporter"/>
    <property type="match status" value="1"/>
</dbReference>
<evidence type="ECO:0000256" key="5">
    <source>
        <dbReference type="ARBA" id="ARBA00023136"/>
    </source>
</evidence>
<dbReference type="RefSeq" id="WP_080040595.1">
    <property type="nucleotide sequence ID" value="NZ_CP017717.1"/>
</dbReference>
<gene>
    <name evidence="8" type="ORF">BKM31_25640</name>
</gene>
<keyword evidence="5 6" id="KW-0472">Membrane</keyword>
<dbReference type="AlphaFoldDB" id="A0A1V0A2F8"/>
<proteinExistence type="predicted"/>
<dbReference type="InterPro" id="IPR020846">
    <property type="entry name" value="MFS_dom"/>
</dbReference>
<dbReference type="InterPro" id="IPR050189">
    <property type="entry name" value="MFS_Efflux_Transporters"/>
</dbReference>
<feature type="transmembrane region" description="Helical" evidence="6">
    <location>
        <begin position="164"/>
        <end position="182"/>
    </location>
</feature>
<feature type="transmembrane region" description="Helical" evidence="6">
    <location>
        <begin position="364"/>
        <end position="385"/>
    </location>
</feature>
<feature type="transmembrane region" description="Helical" evidence="6">
    <location>
        <begin position="41"/>
        <end position="66"/>
    </location>
</feature>
<dbReference type="Pfam" id="PF07690">
    <property type="entry name" value="MFS_1"/>
    <property type="match status" value="1"/>
</dbReference>
<keyword evidence="3 6" id="KW-0812">Transmembrane</keyword>
<dbReference type="STRING" id="1909395.BKM31_25640"/>
<dbReference type="Proteomes" id="UP000190797">
    <property type="component" value="Chromosome"/>
</dbReference>
<feature type="transmembrane region" description="Helical" evidence="6">
    <location>
        <begin position="140"/>
        <end position="158"/>
    </location>
</feature>
<organism evidence="8 9">
    <name type="scientific">[Actinomadura] parvosata subsp. kistnae</name>
    <dbReference type="NCBI Taxonomy" id="1909395"/>
    <lineage>
        <taxon>Bacteria</taxon>
        <taxon>Bacillati</taxon>
        <taxon>Actinomycetota</taxon>
        <taxon>Actinomycetes</taxon>
        <taxon>Streptosporangiales</taxon>
        <taxon>Streptosporangiaceae</taxon>
        <taxon>Nonomuraea</taxon>
    </lineage>
</organism>
<dbReference type="CDD" id="cd17324">
    <property type="entry name" value="MFS_NepI_like"/>
    <property type="match status" value="1"/>
</dbReference>
<evidence type="ECO:0000256" key="3">
    <source>
        <dbReference type="ARBA" id="ARBA00022692"/>
    </source>
</evidence>
<feature type="domain" description="Major facilitator superfamily (MFS) profile" evidence="7">
    <location>
        <begin position="1"/>
        <end position="388"/>
    </location>
</feature>
<protein>
    <submittedName>
        <fullName evidence="8">MFS transporter</fullName>
    </submittedName>
</protein>
<dbReference type="PROSITE" id="PS50850">
    <property type="entry name" value="MFS"/>
    <property type="match status" value="1"/>
</dbReference>
<dbReference type="GO" id="GO:0005886">
    <property type="term" value="C:plasma membrane"/>
    <property type="evidence" value="ECO:0007669"/>
    <property type="project" value="UniProtKB-SubCell"/>
</dbReference>
<feature type="transmembrane region" description="Helical" evidence="6">
    <location>
        <begin position="105"/>
        <end position="128"/>
    </location>
</feature>
<feature type="transmembrane region" description="Helical" evidence="6">
    <location>
        <begin position="12"/>
        <end position="35"/>
    </location>
</feature>
<dbReference type="PANTHER" id="PTHR43124:SF3">
    <property type="entry name" value="CHLORAMPHENICOL EFFLUX PUMP RV0191"/>
    <property type="match status" value="1"/>
</dbReference>
<feature type="transmembrane region" description="Helical" evidence="6">
    <location>
        <begin position="78"/>
        <end position="99"/>
    </location>
</feature>
<evidence type="ECO:0000313" key="8">
    <source>
        <dbReference type="EMBL" id="AQZ64394.1"/>
    </source>
</evidence>
<accession>A0A1V0A2F8</accession>
<evidence type="ECO:0000256" key="2">
    <source>
        <dbReference type="ARBA" id="ARBA00022475"/>
    </source>
</evidence>
<evidence type="ECO:0000259" key="7">
    <source>
        <dbReference type="PROSITE" id="PS50850"/>
    </source>
</evidence>
<dbReference type="InterPro" id="IPR011701">
    <property type="entry name" value="MFS"/>
</dbReference>
<feature type="transmembrane region" description="Helical" evidence="6">
    <location>
        <begin position="332"/>
        <end position="352"/>
    </location>
</feature>
<dbReference type="KEGG" id="noa:BKM31_25640"/>
<feature type="transmembrane region" description="Helical" evidence="6">
    <location>
        <begin position="210"/>
        <end position="235"/>
    </location>
</feature>
<evidence type="ECO:0000256" key="1">
    <source>
        <dbReference type="ARBA" id="ARBA00004651"/>
    </source>
</evidence>
<feature type="transmembrane region" description="Helical" evidence="6">
    <location>
        <begin position="241"/>
        <end position="262"/>
    </location>
</feature>
<comment type="subcellular location">
    <subcellularLocation>
        <location evidence="1">Cell membrane</location>
        <topology evidence="1">Multi-pass membrane protein</topology>
    </subcellularLocation>
</comment>